<dbReference type="OrthoDB" id="5187715at2"/>
<feature type="compositionally biased region" description="Low complexity" evidence="1">
    <location>
        <begin position="19"/>
        <end position="28"/>
    </location>
</feature>
<dbReference type="EMBL" id="AP023354">
    <property type="protein sequence ID" value="BCJ26080.1"/>
    <property type="molecule type" value="Genomic_DNA"/>
</dbReference>
<feature type="region of interest" description="Disordered" evidence="1">
    <location>
        <begin position="138"/>
        <end position="175"/>
    </location>
</feature>
<accession>A0A810KSP4</accession>
<organism evidence="3 4">
    <name type="scientific">Actinocatenispora sera</name>
    <dbReference type="NCBI Taxonomy" id="390989"/>
    <lineage>
        <taxon>Bacteria</taxon>
        <taxon>Bacillati</taxon>
        <taxon>Actinomycetota</taxon>
        <taxon>Actinomycetes</taxon>
        <taxon>Micromonosporales</taxon>
        <taxon>Micromonosporaceae</taxon>
        <taxon>Actinocatenispora</taxon>
    </lineage>
</organism>
<sequence>MAQRGRSGTGNGPGRRPGRSSAGRAAAPRRGRDSAARPAGRRAGATRTRAPRPGGRFTGRAVVLALVFVALILAYAYPVRTYLGQRAQIAELTDAQAQQKERIAKLRSQRDKWDDPQYVEAQARRRLRMVRPGDKVYAVYGDPKKPGGSGSSDRRVRSDGPWYGKVWSSVQGADR</sequence>
<proteinExistence type="predicted"/>
<keyword evidence="2" id="KW-1133">Transmembrane helix</keyword>
<dbReference type="AlphaFoldDB" id="A0A810KSP4"/>
<dbReference type="RefSeq" id="WP_084130981.1">
    <property type="nucleotide sequence ID" value="NZ_AP023354.1"/>
</dbReference>
<evidence type="ECO:0000256" key="1">
    <source>
        <dbReference type="SAM" id="MobiDB-lite"/>
    </source>
</evidence>
<evidence type="ECO:0000313" key="4">
    <source>
        <dbReference type="Proteomes" id="UP000680750"/>
    </source>
</evidence>
<reference evidence="3" key="1">
    <citation type="submission" date="2020-08" db="EMBL/GenBank/DDBJ databases">
        <title>Whole genome shotgun sequence of Actinocatenispora sera NBRC 101916.</title>
        <authorList>
            <person name="Komaki H."/>
            <person name="Tamura T."/>
        </authorList>
    </citation>
    <scope>NUCLEOTIDE SEQUENCE</scope>
    <source>
        <strain evidence="3">NBRC 101916</strain>
    </source>
</reference>
<gene>
    <name evidence="3" type="ORF">Asera_01880</name>
</gene>
<name>A0A810KSP4_9ACTN</name>
<feature type="region of interest" description="Disordered" evidence="1">
    <location>
        <begin position="1"/>
        <end position="56"/>
    </location>
</feature>
<evidence type="ECO:0008006" key="5">
    <source>
        <dbReference type="Google" id="ProtNLM"/>
    </source>
</evidence>
<protein>
    <recommendedName>
        <fullName evidence="5">Septum formation initiator family protein</fullName>
    </recommendedName>
</protein>
<keyword evidence="2" id="KW-0812">Transmembrane</keyword>
<keyword evidence="2" id="KW-0472">Membrane</keyword>
<dbReference type="InterPro" id="IPR007060">
    <property type="entry name" value="FtsL/DivIC"/>
</dbReference>
<keyword evidence="4" id="KW-1185">Reference proteome</keyword>
<evidence type="ECO:0000313" key="3">
    <source>
        <dbReference type="EMBL" id="BCJ26080.1"/>
    </source>
</evidence>
<dbReference type="Proteomes" id="UP000680750">
    <property type="component" value="Chromosome"/>
</dbReference>
<feature type="compositionally biased region" description="Low complexity" evidence="1">
    <location>
        <begin position="36"/>
        <end position="56"/>
    </location>
</feature>
<evidence type="ECO:0000256" key="2">
    <source>
        <dbReference type="SAM" id="Phobius"/>
    </source>
</evidence>
<dbReference type="Pfam" id="PF04977">
    <property type="entry name" value="DivIC"/>
    <property type="match status" value="1"/>
</dbReference>
<dbReference type="KEGG" id="aser:Asera_01880"/>
<feature type="transmembrane region" description="Helical" evidence="2">
    <location>
        <begin position="57"/>
        <end position="77"/>
    </location>
</feature>